<evidence type="ECO:0000313" key="2">
    <source>
        <dbReference type="Proteomes" id="UP000447434"/>
    </source>
</evidence>
<dbReference type="AlphaFoldDB" id="A0A6A4PRK5"/>
<protein>
    <submittedName>
        <fullName evidence="1">Uncharacterized protein</fullName>
    </submittedName>
</protein>
<organism evidence="1 2">
    <name type="scientific">Lupinus albus</name>
    <name type="common">White lupine</name>
    <name type="synonym">Lupinus termis</name>
    <dbReference type="NCBI Taxonomy" id="3870"/>
    <lineage>
        <taxon>Eukaryota</taxon>
        <taxon>Viridiplantae</taxon>
        <taxon>Streptophyta</taxon>
        <taxon>Embryophyta</taxon>
        <taxon>Tracheophyta</taxon>
        <taxon>Spermatophyta</taxon>
        <taxon>Magnoliopsida</taxon>
        <taxon>eudicotyledons</taxon>
        <taxon>Gunneridae</taxon>
        <taxon>Pentapetalae</taxon>
        <taxon>rosids</taxon>
        <taxon>fabids</taxon>
        <taxon>Fabales</taxon>
        <taxon>Fabaceae</taxon>
        <taxon>Papilionoideae</taxon>
        <taxon>50 kb inversion clade</taxon>
        <taxon>genistoids sensu lato</taxon>
        <taxon>core genistoids</taxon>
        <taxon>Genisteae</taxon>
        <taxon>Lupinus</taxon>
    </lineage>
</organism>
<dbReference type="EMBL" id="WOCE01000011">
    <property type="protein sequence ID" value="KAE9604295.1"/>
    <property type="molecule type" value="Genomic_DNA"/>
</dbReference>
<accession>A0A6A4PRK5</accession>
<proteinExistence type="predicted"/>
<gene>
    <name evidence="1" type="ORF">Lalb_Chr11g0069841</name>
</gene>
<name>A0A6A4PRK5_LUPAL</name>
<keyword evidence="2" id="KW-1185">Reference proteome</keyword>
<reference evidence="2" key="1">
    <citation type="journal article" date="2020" name="Nat. Commun.">
        <title>Genome sequence of the cluster root forming white lupin.</title>
        <authorList>
            <person name="Hufnagel B."/>
            <person name="Marques A."/>
            <person name="Soriano A."/>
            <person name="Marques L."/>
            <person name="Divol F."/>
            <person name="Doumas P."/>
            <person name="Sallet E."/>
            <person name="Mancinotti D."/>
            <person name="Carrere S."/>
            <person name="Marande W."/>
            <person name="Arribat S."/>
            <person name="Keller J."/>
            <person name="Huneau C."/>
            <person name="Blein T."/>
            <person name="Aime D."/>
            <person name="Laguerre M."/>
            <person name="Taylor J."/>
            <person name="Schubert V."/>
            <person name="Nelson M."/>
            <person name="Geu-Flores F."/>
            <person name="Crespi M."/>
            <person name="Gallardo-Guerrero K."/>
            <person name="Delaux P.-M."/>
            <person name="Salse J."/>
            <person name="Berges H."/>
            <person name="Guyot R."/>
            <person name="Gouzy J."/>
            <person name="Peret B."/>
        </authorList>
    </citation>
    <scope>NUCLEOTIDE SEQUENCE [LARGE SCALE GENOMIC DNA]</scope>
    <source>
        <strain evidence="2">cv. Amiga</strain>
    </source>
</reference>
<sequence length="53" mass="5805">MGFVIETKARSSFLMKPLILTLAGLNGVEMRTWRSGRCLSKLGPSLSSVTIYS</sequence>
<dbReference type="Proteomes" id="UP000447434">
    <property type="component" value="Chromosome 11"/>
</dbReference>
<comment type="caution">
    <text evidence="1">The sequence shown here is derived from an EMBL/GenBank/DDBJ whole genome shotgun (WGS) entry which is preliminary data.</text>
</comment>
<evidence type="ECO:0000313" key="1">
    <source>
        <dbReference type="EMBL" id="KAE9604295.1"/>
    </source>
</evidence>